<dbReference type="AlphaFoldDB" id="A0A4R1MJ33"/>
<sequence length="122" mass="14182">MKSSYVLFITINDIKSFKFIKERLKEIQIQNYTIMDTMGATGLYDNDTRYSTLMTGVTHQENRQYNKTIFVVLPDEETTEKVMDEVEDVLRLKSKKVGAGIMFSIPISKSLGIKEWNRSMKK</sequence>
<reference evidence="1 2" key="1">
    <citation type="submission" date="2019-03" db="EMBL/GenBank/DDBJ databases">
        <title>Genomic Encyclopedia of Type Strains, Phase IV (KMG-IV): sequencing the most valuable type-strain genomes for metagenomic binning, comparative biology and taxonomic classification.</title>
        <authorList>
            <person name="Goeker M."/>
        </authorList>
    </citation>
    <scope>NUCLEOTIDE SEQUENCE [LARGE SCALE GENOMIC DNA]</scope>
    <source>
        <strain evidence="1 2">DSM 24176</strain>
    </source>
</reference>
<name>A0A4R1MJ33_9FIRM</name>
<dbReference type="GO" id="GO:0006808">
    <property type="term" value="P:regulation of nitrogen utilization"/>
    <property type="evidence" value="ECO:0007669"/>
    <property type="project" value="InterPro"/>
</dbReference>
<evidence type="ECO:0000313" key="2">
    <source>
        <dbReference type="Proteomes" id="UP000294545"/>
    </source>
</evidence>
<dbReference type="EMBL" id="SMGQ01000014">
    <property type="protein sequence ID" value="TCK92405.1"/>
    <property type="molecule type" value="Genomic_DNA"/>
</dbReference>
<protein>
    <submittedName>
        <fullName evidence="1">Nitrogen regulatory protein P-II</fullName>
    </submittedName>
</protein>
<dbReference type="Proteomes" id="UP000294545">
    <property type="component" value="Unassembled WGS sequence"/>
</dbReference>
<gene>
    <name evidence="1" type="ORF">EDC19_2140</name>
</gene>
<dbReference type="RefSeq" id="WP_132282842.1">
    <property type="nucleotide sequence ID" value="NZ_SMGQ01000014.1"/>
</dbReference>
<dbReference type="InterPro" id="IPR011322">
    <property type="entry name" value="N-reg_PII-like_a/b"/>
</dbReference>
<accession>A0A4R1MJ33</accession>
<comment type="caution">
    <text evidence="1">The sequence shown here is derived from an EMBL/GenBank/DDBJ whole genome shotgun (WGS) entry which is preliminary data.</text>
</comment>
<dbReference type="Gene3D" id="3.30.70.120">
    <property type="match status" value="1"/>
</dbReference>
<dbReference type="InterPro" id="IPR015867">
    <property type="entry name" value="N-reg_PII/ATP_PRibTrfase_C"/>
</dbReference>
<dbReference type="SUPFAM" id="SSF54913">
    <property type="entry name" value="GlnB-like"/>
    <property type="match status" value="1"/>
</dbReference>
<dbReference type="GO" id="GO:0030234">
    <property type="term" value="F:enzyme regulator activity"/>
    <property type="evidence" value="ECO:0007669"/>
    <property type="project" value="InterPro"/>
</dbReference>
<dbReference type="OrthoDB" id="2083183at2"/>
<organism evidence="1 2">
    <name type="scientific">Natranaerovirga hydrolytica</name>
    <dbReference type="NCBI Taxonomy" id="680378"/>
    <lineage>
        <taxon>Bacteria</taxon>
        <taxon>Bacillati</taxon>
        <taxon>Bacillota</taxon>
        <taxon>Clostridia</taxon>
        <taxon>Lachnospirales</taxon>
        <taxon>Natranaerovirgaceae</taxon>
        <taxon>Natranaerovirga</taxon>
    </lineage>
</organism>
<proteinExistence type="predicted"/>
<dbReference type="InterPro" id="IPR002187">
    <property type="entry name" value="N-reg_PII"/>
</dbReference>
<dbReference type="Pfam" id="PF00543">
    <property type="entry name" value="P-II"/>
    <property type="match status" value="1"/>
</dbReference>
<evidence type="ECO:0000313" key="1">
    <source>
        <dbReference type="EMBL" id="TCK92405.1"/>
    </source>
</evidence>
<keyword evidence="2" id="KW-1185">Reference proteome</keyword>